<evidence type="ECO:0000313" key="3">
    <source>
        <dbReference type="Proteomes" id="UP000322876"/>
    </source>
</evidence>
<evidence type="ECO:0000259" key="1">
    <source>
        <dbReference type="Pfam" id="PF13588"/>
    </source>
</evidence>
<protein>
    <submittedName>
        <fullName evidence="2">Type I restriction enzyme HsdR N-terminal domain-containing protein</fullName>
    </submittedName>
</protein>
<dbReference type="Proteomes" id="UP000322876">
    <property type="component" value="Unassembled WGS sequence"/>
</dbReference>
<sequence length="227" mass="26419">MPKDLIESTKTGIKNFETLKEKYKKFVPILKQASEIELNESDTCNLVTKILEELLDYTIFEITTEHRIRNQYADFAIKVDGQILFIIEVKSLKTKLNDNHLTQAATYAANEGVEWVLLTNGIEWKLYHVNFEKPISWELVFDISLLENKHNMLEKLCLLTKYSFLRNEVGKYNERLQALSETVVKKVLLTDDVIKAIVKGLKKETGYNKIEPEKVKKVVKRLLEVKQ</sequence>
<dbReference type="RefSeq" id="WP_149266944.1">
    <property type="nucleotide sequence ID" value="NZ_VFJB01000007.1"/>
</dbReference>
<keyword evidence="3" id="KW-1185">Reference proteome</keyword>
<accession>A0A5A8F4N9</accession>
<dbReference type="OrthoDB" id="9148007at2"/>
<gene>
    <name evidence="2" type="ORF">FHQ18_09490</name>
</gene>
<dbReference type="AlphaFoldDB" id="A0A5A8F4N9"/>
<reference evidence="2 3" key="1">
    <citation type="submission" date="2019-06" db="EMBL/GenBank/DDBJ databases">
        <title>Genomic insights into carbon and energy metabolism of Deferribacter autotrophicus revealed new metabolic traits in the phylum Deferribacteres.</title>
        <authorList>
            <person name="Slobodkin A.I."/>
            <person name="Slobodkina G.B."/>
            <person name="Allioux M."/>
            <person name="Alain K."/>
            <person name="Jebbar M."/>
            <person name="Shadrin V."/>
            <person name="Kublanov I.V."/>
            <person name="Toshchakov S.V."/>
            <person name="Bonch-Osmolovskaya E.A."/>
        </authorList>
    </citation>
    <scope>NUCLEOTIDE SEQUENCE [LARGE SCALE GENOMIC DNA]</scope>
    <source>
        <strain evidence="2 3">SL50</strain>
    </source>
</reference>
<dbReference type="Gene3D" id="3.90.1570.30">
    <property type="match status" value="1"/>
</dbReference>
<evidence type="ECO:0000313" key="2">
    <source>
        <dbReference type="EMBL" id="KAA0257563.1"/>
    </source>
</evidence>
<comment type="caution">
    <text evidence="2">The sequence shown here is derived from an EMBL/GenBank/DDBJ whole genome shotgun (WGS) entry which is preliminary data.</text>
</comment>
<dbReference type="EMBL" id="VFJB01000007">
    <property type="protein sequence ID" value="KAA0257563.1"/>
    <property type="molecule type" value="Genomic_DNA"/>
</dbReference>
<organism evidence="2 3">
    <name type="scientific">Deferribacter autotrophicus</name>
    <dbReference type="NCBI Taxonomy" id="500465"/>
    <lineage>
        <taxon>Bacteria</taxon>
        <taxon>Pseudomonadati</taxon>
        <taxon>Deferribacterota</taxon>
        <taxon>Deferribacteres</taxon>
        <taxon>Deferribacterales</taxon>
        <taxon>Deferribacteraceae</taxon>
        <taxon>Deferribacter</taxon>
    </lineage>
</organism>
<feature type="domain" description="Type I restriction enzyme R protein N-terminal" evidence="1">
    <location>
        <begin position="61"/>
        <end position="133"/>
    </location>
</feature>
<dbReference type="Pfam" id="PF13588">
    <property type="entry name" value="HSDR_N_2"/>
    <property type="match status" value="1"/>
</dbReference>
<name>A0A5A8F4N9_9BACT</name>
<proteinExistence type="predicted"/>
<dbReference type="InterPro" id="IPR029464">
    <property type="entry name" value="HSDR_N"/>
</dbReference>